<gene>
    <name evidence="1" type="ORF">ERS013200_00192</name>
</gene>
<evidence type="ECO:0000313" key="2">
    <source>
        <dbReference type="Proteomes" id="UP000041770"/>
    </source>
</evidence>
<evidence type="ECO:0000313" key="1">
    <source>
        <dbReference type="EMBL" id="CSB96718.1"/>
    </source>
</evidence>
<organism evidence="1 2">
    <name type="scientific">Vibrio cholerae</name>
    <dbReference type="NCBI Taxonomy" id="666"/>
    <lineage>
        <taxon>Bacteria</taxon>
        <taxon>Pseudomonadati</taxon>
        <taxon>Pseudomonadota</taxon>
        <taxon>Gammaproteobacteria</taxon>
        <taxon>Vibrionales</taxon>
        <taxon>Vibrionaceae</taxon>
        <taxon>Vibrio</taxon>
    </lineage>
</organism>
<reference evidence="1 2" key="1">
    <citation type="submission" date="2015-07" db="EMBL/GenBank/DDBJ databases">
        <authorList>
            <consortium name="Pathogen Informatics"/>
        </authorList>
    </citation>
    <scope>NUCLEOTIDE SEQUENCE [LARGE SCALE GENOMIC DNA]</scope>
    <source>
        <strain evidence="1 2">A316</strain>
    </source>
</reference>
<dbReference type="AlphaFoldDB" id="A0A655WRY9"/>
<sequence>MLLLIGQMVGIVEANLQLNTVTTHEDVVAIIIRIRFNPFIDLAKFSG</sequence>
<dbReference type="EMBL" id="CWQY01000001">
    <property type="protein sequence ID" value="CSB96718.1"/>
    <property type="molecule type" value="Genomic_DNA"/>
</dbReference>
<name>A0A655WRY9_VIBCL</name>
<accession>A0A655WRY9</accession>
<proteinExistence type="predicted"/>
<dbReference type="Proteomes" id="UP000041770">
    <property type="component" value="Unassembled WGS sequence"/>
</dbReference>
<protein>
    <submittedName>
        <fullName evidence="1">Uncharacterized protein</fullName>
    </submittedName>
</protein>